<dbReference type="EMBL" id="KQ419631">
    <property type="protein sequence ID" value="KOF82782.1"/>
    <property type="molecule type" value="Genomic_DNA"/>
</dbReference>
<accession>A0A0L8H0R0</accession>
<proteinExistence type="predicted"/>
<evidence type="ECO:0000313" key="1">
    <source>
        <dbReference type="EMBL" id="KOF82782.1"/>
    </source>
</evidence>
<protein>
    <submittedName>
        <fullName evidence="1">Uncharacterized protein</fullName>
    </submittedName>
</protein>
<organism evidence="1">
    <name type="scientific">Octopus bimaculoides</name>
    <name type="common">California two-spotted octopus</name>
    <dbReference type="NCBI Taxonomy" id="37653"/>
    <lineage>
        <taxon>Eukaryota</taxon>
        <taxon>Metazoa</taxon>
        <taxon>Spiralia</taxon>
        <taxon>Lophotrochozoa</taxon>
        <taxon>Mollusca</taxon>
        <taxon>Cephalopoda</taxon>
        <taxon>Coleoidea</taxon>
        <taxon>Octopodiformes</taxon>
        <taxon>Octopoda</taxon>
        <taxon>Incirrata</taxon>
        <taxon>Octopodidae</taxon>
        <taxon>Octopus</taxon>
    </lineage>
</organism>
<sequence>MKLAELFISIAVEIKNIHINSTLILDHDLVVFRIMRYGLRLFIANYDHIAFFSASILDILYVYDYIIEGHEILHAHHDVLSRCYVNKEVT</sequence>
<gene>
    <name evidence="1" type="ORF">OCBIM_22024805mg</name>
</gene>
<dbReference type="AlphaFoldDB" id="A0A0L8H0R0"/>
<name>A0A0L8H0R0_OCTBM</name>
<reference evidence="1" key="1">
    <citation type="submission" date="2015-07" db="EMBL/GenBank/DDBJ databases">
        <title>MeaNS - Measles Nucleotide Surveillance Program.</title>
        <authorList>
            <person name="Tran T."/>
            <person name="Druce J."/>
        </authorList>
    </citation>
    <scope>NUCLEOTIDE SEQUENCE</scope>
    <source>
        <strain evidence="1">UCB-OBI-ISO-001</strain>
        <tissue evidence="1">Gonad</tissue>
    </source>
</reference>